<gene>
    <name evidence="2" type="ORF">F2Q69_00047047</name>
</gene>
<dbReference type="Proteomes" id="UP000712600">
    <property type="component" value="Unassembled WGS sequence"/>
</dbReference>
<evidence type="ECO:0000313" key="3">
    <source>
        <dbReference type="Proteomes" id="UP000712600"/>
    </source>
</evidence>
<reference evidence="2" key="1">
    <citation type="submission" date="2019-12" db="EMBL/GenBank/DDBJ databases">
        <title>Genome sequencing and annotation of Brassica cretica.</title>
        <authorList>
            <person name="Studholme D.J."/>
            <person name="Sarris P."/>
        </authorList>
    </citation>
    <scope>NUCLEOTIDE SEQUENCE</scope>
    <source>
        <strain evidence="2">PFS-109/04</strain>
        <tissue evidence="2">Leaf</tissue>
    </source>
</reference>
<comment type="caution">
    <text evidence="2">The sequence shown here is derived from an EMBL/GenBank/DDBJ whole genome shotgun (WGS) entry which is preliminary data.</text>
</comment>
<sequence length="108" mass="12600">MLLSIIAKVSLFAFLSDAVKEKSHRIQTARDAREAVDEHVQHVVSQPAAPMIDQDALRHMVHDAARHAVHEAVQQIAHDRLLQFNRVNSIRKFPLRRFQEFFRLPHRH</sequence>
<protein>
    <submittedName>
        <fullName evidence="2">Uncharacterized protein</fullName>
    </submittedName>
</protein>
<feature type="chain" id="PRO_5035852291" evidence="1">
    <location>
        <begin position="19"/>
        <end position="108"/>
    </location>
</feature>
<feature type="signal peptide" evidence="1">
    <location>
        <begin position="1"/>
        <end position="18"/>
    </location>
</feature>
<evidence type="ECO:0000313" key="2">
    <source>
        <dbReference type="EMBL" id="KAF3522072.1"/>
    </source>
</evidence>
<proteinExistence type="predicted"/>
<evidence type="ECO:0000256" key="1">
    <source>
        <dbReference type="SAM" id="SignalP"/>
    </source>
</evidence>
<keyword evidence="1" id="KW-0732">Signal</keyword>
<organism evidence="2 3">
    <name type="scientific">Brassica cretica</name>
    <name type="common">Mustard</name>
    <dbReference type="NCBI Taxonomy" id="69181"/>
    <lineage>
        <taxon>Eukaryota</taxon>
        <taxon>Viridiplantae</taxon>
        <taxon>Streptophyta</taxon>
        <taxon>Embryophyta</taxon>
        <taxon>Tracheophyta</taxon>
        <taxon>Spermatophyta</taxon>
        <taxon>Magnoliopsida</taxon>
        <taxon>eudicotyledons</taxon>
        <taxon>Gunneridae</taxon>
        <taxon>Pentapetalae</taxon>
        <taxon>rosids</taxon>
        <taxon>malvids</taxon>
        <taxon>Brassicales</taxon>
        <taxon>Brassicaceae</taxon>
        <taxon>Brassiceae</taxon>
        <taxon>Brassica</taxon>
    </lineage>
</organism>
<dbReference type="AlphaFoldDB" id="A0A8S9PUE2"/>
<name>A0A8S9PUE2_BRACR</name>
<accession>A0A8S9PUE2</accession>
<dbReference type="EMBL" id="QGKX02001347">
    <property type="protein sequence ID" value="KAF3522072.1"/>
    <property type="molecule type" value="Genomic_DNA"/>
</dbReference>